<feature type="domain" description="Acyl-CoA dehydrogenase C-terminal" evidence="2">
    <location>
        <begin position="238"/>
        <end position="369"/>
    </location>
</feature>
<dbReference type="Gene3D" id="2.40.110.10">
    <property type="entry name" value="Butyryl-CoA Dehydrogenase, subunit A, domain 2"/>
    <property type="match status" value="1"/>
</dbReference>
<dbReference type="PANTHER" id="PTHR43884:SF12">
    <property type="entry name" value="ISOVALERYL-COA DEHYDROGENASE, MITOCHONDRIAL-RELATED"/>
    <property type="match status" value="1"/>
</dbReference>
<reference evidence="4" key="1">
    <citation type="journal article" date="2019" name="Int. J. Syst. Evol. Microbiol.">
        <title>The Global Catalogue of Microorganisms (GCM) 10K type strain sequencing project: providing services to taxonomists for standard genome sequencing and annotation.</title>
        <authorList>
            <consortium name="The Broad Institute Genomics Platform"/>
            <consortium name="The Broad Institute Genome Sequencing Center for Infectious Disease"/>
            <person name="Wu L."/>
            <person name="Ma J."/>
        </authorList>
    </citation>
    <scope>NUCLEOTIDE SEQUENCE [LARGE SCALE GENOMIC DNA]</scope>
    <source>
        <strain evidence="4">JCM 9373</strain>
    </source>
</reference>
<evidence type="ECO:0000313" key="4">
    <source>
        <dbReference type="Proteomes" id="UP001500320"/>
    </source>
</evidence>
<dbReference type="SUPFAM" id="SSF47203">
    <property type="entry name" value="Acyl-CoA dehydrogenase C-terminal domain-like"/>
    <property type="match status" value="1"/>
</dbReference>
<name>A0ABP6NFN4_9ACTN</name>
<dbReference type="SUPFAM" id="SSF56645">
    <property type="entry name" value="Acyl-CoA dehydrogenase NM domain-like"/>
    <property type="match status" value="1"/>
</dbReference>
<evidence type="ECO:0000313" key="3">
    <source>
        <dbReference type="EMBL" id="GAA3146711.1"/>
    </source>
</evidence>
<dbReference type="EMBL" id="BAAAUT010000034">
    <property type="protein sequence ID" value="GAA3146711.1"/>
    <property type="molecule type" value="Genomic_DNA"/>
</dbReference>
<dbReference type="PANTHER" id="PTHR43884">
    <property type="entry name" value="ACYL-COA DEHYDROGENASE"/>
    <property type="match status" value="1"/>
</dbReference>
<gene>
    <name evidence="3" type="ORF">GCM10010466_42160</name>
</gene>
<sequence>MAHEVVERVQSLAPRLRAAAEETERLGKLSDESVKVVREAGVMRMLQPPEHGGYAAHPRDFAEAVMEVAANCGSTGWVCGVGGVHPWEMALCDHRLQREVWEADPDTWIASPYMPSGVAVPVEGGYALNGRWQFSSGTDHCDWIFLGAMVGDESGTPVKPPRSLHVVLPRRDYTIVEDSWDVVGLCGTGSKDIIVENAFVPGYRTVDAAEVAEGEVAAARAGRTEPLYRLPFWTMFPLGITAAVIGITEGVLAAHLDHQRERILATTGERVTRDAHMLYAVSEAAAEIAASRTQLLDGISRLYAKAEAGQPISFEDRSTVRRNQVRCAWRAVAAADEIFDRSGGNALRRDNAMQRLWRDAHAGLHHAIHVTGGIYQSNALSAMNAEVPPALRTLI</sequence>
<comment type="caution">
    <text evidence="3">The sequence shown here is derived from an EMBL/GenBank/DDBJ whole genome shotgun (WGS) entry which is preliminary data.</text>
</comment>
<dbReference type="PIRSF" id="PIRSF016578">
    <property type="entry name" value="HsaA"/>
    <property type="match status" value="1"/>
</dbReference>
<keyword evidence="1" id="KW-0560">Oxidoreductase</keyword>
<accession>A0ABP6NFN4</accession>
<dbReference type="InterPro" id="IPR036250">
    <property type="entry name" value="AcylCo_DH-like_C"/>
</dbReference>
<dbReference type="InterPro" id="IPR037069">
    <property type="entry name" value="AcylCoA_DH/ox_N_sf"/>
</dbReference>
<evidence type="ECO:0000256" key="1">
    <source>
        <dbReference type="ARBA" id="ARBA00023002"/>
    </source>
</evidence>
<keyword evidence="4" id="KW-1185">Reference proteome</keyword>
<dbReference type="Gene3D" id="1.10.540.10">
    <property type="entry name" value="Acyl-CoA dehydrogenase/oxidase, N-terminal domain"/>
    <property type="match status" value="1"/>
</dbReference>
<dbReference type="Proteomes" id="UP001500320">
    <property type="component" value="Unassembled WGS sequence"/>
</dbReference>
<dbReference type="Gene3D" id="1.20.140.10">
    <property type="entry name" value="Butyryl-CoA Dehydrogenase, subunit A, domain 3"/>
    <property type="match status" value="1"/>
</dbReference>
<dbReference type="InterPro" id="IPR009100">
    <property type="entry name" value="AcylCoA_DH/oxidase_NM_dom_sf"/>
</dbReference>
<dbReference type="Pfam" id="PF08028">
    <property type="entry name" value="Acyl-CoA_dh_2"/>
    <property type="match status" value="1"/>
</dbReference>
<dbReference type="InterPro" id="IPR013107">
    <property type="entry name" value="Acyl-CoA_DH_C"/>
</dbReference>
<evidence type="ECO:0000259" key="2">
    <source>
        <dbReference type="Pfam" id="PF08028"/>
    </source>
</evidence>
<protein>
    <submittedName>
        <fullName evidence="3">Hydroxylase</fullName>
    </submittedName>
</protein>
<proteinExistence type="predicted"/>
<dbReference type="InterPro" id="IPR046373">
    <property type="entry name" value="Acyl-CoA_Oxase/DH_mid-dom_sf"/>
</dbReference>
<organism evidence="3 4">
    <name type="scientific">Planomonospora alba</name>
    <dbReference type="NCBI Taxonomy" id="161354"/>
    <lineage>
        <taxon>Bacteria</taxon>
        <taxon>Bacillati</taxon>
        <taxon>Actinomycetota</taxon>
        <taxon>Actinomycetes</taxon>
        <taxon>Streptosporangiales</taxon>
        <taxon>Streptosporangiaceae</taxon>
        <taxon>Planomonospora</taxon>
    </lineage>
</organism>